<feature type="domain" description="Carbohydrate kinase PfkB" evidence="4">
    <location>
        <begin position="1"/>
        <end position="307"/>
    </location>
</feature>
<evidence type="ECO:0000256" key="3">
    <source>
        <dbReference type="ARBA" id="ARBA00022777"/>
    </source>
</evidence>
<dbReference type="Gene3D" id="3.40.1190.20">
    <property type="match status" value="1"/>
</dbReference>
<dbReference type="PANTHER" id="PTHR43320:SF2">
    <property type="entry name" value="2-DEHYDRO-3-DEOXYGLUCONOKINASE_2-DEHYDRO-3-DEOXYGALACTONOKINASE"/>
    <property type="match status" value="1"/>
</dbReference>
<dbReference type="Proteomes" id="UP000267469">
    <property type="component" value="Unassembled WGS sequence"/>
</dbReference>
<evidence type="ECO:0000313" key="5">
    <source>
        <dbReference type="EMBL" id="RNL95245.1"/>
    </source>
</evidence>
<proteinExistence type="inferred from homology"/>
<dbReference type="OrthoDB" id="9813569at2"/>
<accession>A0A3N0F5B4</accession>
<dbReference type="PANTHER" id="PTHR43320">
    <property type="entry name" value="SUGAR KINASE"/>
    <property type="match status" value="1"/>
</dbReference>
<dbReference type="CDD" id="cd01166">
    <property type="entry name" value="KdgK"/>
    <property type="match status" value="1"/>
</dbReference>
<dbReference type="EMBL" id="RJTM01000002">
    <property type="protein sequence ID" value="RNL95245.1"/>
    <property type="molecule type" value="Genomic_DNA"/>
</dbReference>
<dbReference type="Pfam" id="PF00294">
    <property type="entry name" value="PfkB"/>
    <property type="match status" value="1"/>
</dbReference>
<keyword evidence="3 5" id="KW-0418">Kinase</keyword>
<sequence>MDKTVTFGEVLMRLSPEGYKKISQSNKLEFYFGGTEMNVGASLANFGNEVKHVTCVSDDIVGQAAIGTMKRYGINTSGVVKRNAPLGLYFLEVGAVMRSSTIAYNRAHSAFAGIQPEMVNWEEIMEGAGWFHWTGITPAISEGAWLTLQEGLKQARKNGMNVTADPTYRKDLWNYGKDARRILTDMLEYSTIFIGGVNEINEILGTTHTSDKDGFTEAAKELLERFPSITKVFDKVRNGGNASSQKISARAWNGEEYLETEALEVAHVVDRIGTGDAYAAGLIYGLQHFDDRKTIAFANAACALKHTIEGDVNLVSVAEVLEVVEGNISGRIKR</sequence>
<name>A0A3N0F5B4_SINP1</name>
<evidence type="ECO:0000256" key="1">
    <source>
        <dbReference type="ARBA" id="ARBA00010688"/>
    </source>
</evidence>
<dbReference type="InterPro" id="IPR011611">
    <property type="entry name" value="PfkB_dom"/>
</dbReference>
<comment type="similarity">
    <text evidence="1">Belongs to the carbohydrate kinase PfkB family.</text>
</comment>
<dbReference type="AlphaFoldDB" id="A0A3N0F5B4"/>
<dbReference type="InterPro" id="IPR052700">
    <property type="entry name" value="Carb_kinase_PfkB-like"/>
</dbReference>
<protein>
    <submittedName>
        <fullName evidence="5">Sugar kinase</fullName>
    </submittedName>
</protein>
<dbReference type="InterPro" id="IPR029056">
    <property type="entry name" value="Ribokinase-like"/>
</dbReference>
<gene>
    <name evidence="5" type="ORF">ED312_01230</name>
</gene>
<keyword evidence="6" id="KW-1185">Reference proteome</keyword>
<dbReference type="SUPFAM" id="SSF53613">
    <property type="entry name" value="Ribokinase-like"/>
    <property type="match status" value="1"/>
</dbReference>
<dbReference type="GO" id="GO:0016301">
    <property type="term" value="F:kinase activity"/>
    <property type="evidence" value="ECO:0007669"/>
    <property type="project" value="UniProtKB-KW"/>
</dbReference>
<keyword evidence="2" id="KW-0808">Transferase</keyword>
<comment type="caution">
    <text evidence="5">The sequence shown here is derived from an EMBL/GenBank/DDBJ whole genome shotgun (WGS) entry which is preliminary data.</text>
</comment>
<reference evidence="5 6" key="1">
    <citation type="submission" date="2018-10" db="EMBL/GenBank/DDBJ databases">
        <title>Sinomicrobium pectinilyticum sp. nov., a pectinase-producing bacterium isolated from alkaline and saline soil, and emended description of the genus Sinomicrobium.</title>
        <authorList>
            <person name="Cheng B."/>
            <person name="Li C."/>
            <person name="Lai Q."/>
            <person name="Du M."/>
            <person name="Shao Z."/>
            <person name="Xu P."/>
            <person name="Yang C."/>
        </authorList>
    </citation>
    <scope>NUCLEOTIDE SEQUENCE [LARGE SCALE GENOMIC DNA]</scope>
    <source>
        <strain evidence="5 6">5DNS001</strain>
    </source>
</reference>
<evidence type="ECO:0000256" key="2">
    <source>
        <dbReference type="ARBA" id="ARBA00022679"/>
    </source>
</evidence>
<dbReference type="RefSeq" id="WP_123214157.1">
    <property type="nucleotide sequence ID" value="NZ_RJTM01000002.1"/>
</dbReference>
<organism evidence="5 6">
    <name type="scientific">Sinomicrobium pectinilyticum</name>
    <dbReference type="NCBI Taxonomy" id="1084421"/>
    <lineage>
        <taxon>Bacteria</taxon>
        <taxon>Pseudomonadati</taxon>
        <taxon>Bacteroidota</taxon>
        <taxon>Flavobacteriia</taxon>
        <taxon>Flavobacteriales</taxon>
        <taxon>Flavobacteriaceae</taxon>
        <taxon>Sinomicrobium</taxon>
    </lineage>
</organism>
<evidence type="ECO:0000313" key="6">
    <source>
        <dbReference type="Proteomes" id="UP000267469"/>
    </source>
</evidence>
<evidence type="ECO:0000259" key="4">
    <source>
        <dbReference type="Pfam" id="PF00294"/>
    </source>
</evidence>